<reference evidence="2 3" key="1">
    <citation type="submission" date="2023-06" db="EMBL/GenBank/DDBJ databases">
        <title>Altererythrobacter rubellus NBRC 112769 genome.</title>
        <authorList>
            <person name="Zhang K."/>
        </authorList>
    </citation>
    <scope>NUCLEOTIDE SEQUENCE [LARGE SCALE GENOMIC DNA]</scope>
    <source>
        <strain evidence="2 3">NBRC 112769</strain>
    </source>
</reference>
<keyword evidence="1" id="KW-1133">Transmembrane helix</keyword>
<evidence type="ECO:0000313" key="3">
    <source>
        <dbReference type="Proteomes" id="UP001231445"/>
    </source>
</evidence>
<dbReference type="AlphaFoldDB" id="A0A9Y2F391"/>
<proteinExistence type="predicted"/>
<evidence type="ECO:0008006" key="4">
    <source>
        <dbReference type="Google" id="ProtNLM"/>
    </source>
</evidence>
<name>A0A9Y2F391_9SPHN</name>
<dbReference type="EMBL" id="CP127221">
    <property type="protein sequence ID" value="WIW96654.1"/>
    <property type="molecule type" value="Genomic_DNA"/>
</dbReference>
<evidence type="ECO:0000313" key="2">
    <source>
        <dbReference type="EMBL" id="WIW96654.1"/>
    </source>
</evidence>
<evidence type="ECO:0000256" key="1">
    <source>
        <dbReference type="SAM" id="Phobius"/>
    </source>
</evidence>
<protein>
    <recommendedName>
        <fullName evidence="4">Potassium channel domain-containing protein</fullName>
    </recommendedName>
</protein>
<gene>
    <name evidence="2" type="ORF">QQX03_04595</name>
</gene>
<feature type="transmembrane region" description="Helical" evidence="1">
    <location>
        <begin position="12"/>
        <end position="36"/>
    </location>
</feature>
<keyword evidence="1" id="KW-0472">Membrane</keyword>
<dbReference type="KEGG" id="arue:QQX03_04595"/>
<organism evidence="2 3">
    <name type="scientific">Altererythrobacter rubellus</name>
    <dbReference type="NCBI Taxonomy" id="2173831"/>
    <lineage>
        <taxon>Bacteria</taxon>
        <taxon>Pseudomonadati</taxon>
        <taxon>Pseudomonadota</taxon>
        <taxon>Alphaproteobacteria</taxon>
        <taxon>Sphingomonadales</taxon>
        <taxon>Erythrobacteraceae</taxon>
        <taxon>Altererythrobacter</taxon>
    </lineage>
</organism>
<keyword evidence="1" id="KW-0812">Transmembrane</keyword>
<dbReference type="Proteomes" id="UP001231445">
    <property type="component" value="Chromosome"/>
</dbReference>
<keyword evidence="3" id="KW-1185">Reference proteome</keyword>
<accession>A0A9Y2F391</accession>
<sequence>MGDLYPTGALRIISGIEALNGLVMVGWTASLTYLYIEKFWHLAPRRPRDK</sequence>